<keyword evidence="11" id="KW-0282">Flagellum</keyword>
<keyword evidence="10" id="KW-0997">Cell inner membrane</keyword>
<keyword evidence="5 10" id="KW-0145">Chemotaxis</keyword>
<evidence type="ECO:0000256" key="5">
    <source>
        <dbReference type="ARBA" id="ARBA00022500"/>
    </source>
</evidence>
<keyword evidence="4" id="KW-1003">Cell membrane</keyword>
<evidence type="ECO:0000256" key="3">
    <source>
        <dbReference type="ARBA" id="ARBA00008281"/>
    </source>
</evidence>
<dbReference type="GO" id="GO:0009425">
    <property type="term" value="C:bacterial-type flagellum basal body"/>
    <property type="evidence" value="ECO:0007669"/>
    <property type="project" value="InterPro"/>
</dbReference>
<dbReference type="EMBL" id="JABCQN010000002">
    <property type="protein sequence ID" value="MBF0870367.1"/>
    <property type="molecule type" value="Genomic_DNA"/>
</dbReference>
<dbReference type="Pfam" id="PF03748">
    <property type="entry name" value="FliL"/>
    <property type="match status" value="1"/>
</dbReference>
<evidence type="ECO:0000313" key="11">
    <source>
        <dbReference type="EMBL" id="MBF0870367.1"/>
    </source>
</evidence>
<comment type="subcellular location">
    <subcellularLocation>
        <location evidence="10">Cell inner membrane</location>
    </subcellularLocation>
    <subcellularLocation>
        <location evidence="2">Cell membrane</location>
        <topology evidence="2">Single-pass membrane protein</topology>
    </subcellularLocation>
</comment>
<keyword evidence="8 10" id="KW-1133">Transmembrane helix</keyword>
<keyword evidence="11" id="KW-0966">Cell projection</keyword>
<dbReference type="Proteomes" id="UP000661006">
    <property type="component" value="Unassembled WGS sequence"/>
</dbReference>
<keyword evidence="9 10" id="KW-0472">Membrane</keyword>
<evidence type="ECO:0000256" key="8">
    <source>
        <dbReference type="ARBA" id="ARBA00022989"/>
    </source>
</evidence>
<reference evidence="11" key="1">
    <citation type="submission" date="2020-04" db="EMBL/GenBank/DDBJ databases">
        <authorList>
            <person name="Sombolestani A."/>
        </authorList>
    </citation>
    <scope>NUCLEOTIDE SEQUENCE</scope>
    <source>
        <strain evidence="11">R71697</strain>
    </source>
</reference>
<evidence type="ECO:0000313" key="12">
    <source>
        <dbReference type="Proteomes" id="UP000661006"/>
    </source>
</evidence>
<dbReference type="GO" id="GO:0071978">
    <property type="term" value="P:bacterial-type flagellum-dependent swarming motility"/>
    <property type="evidence" value="ECO:0007669"/>
    <property type="project" value="TreeGrafter"/>
</dbReference>
<dbReference type="PANTHER" id="PTHR35091:SF2">
    <property type="entry name" value="FLAGELLAR PROTEIN FLIL"/>
    <property type="match status" value="1"/>
</dbReference>
<accession>A0A149S2D8</accession>
<name>A0A149S2D8_GLUJA</name>
<sequence length="157" mass="17286">MTTETPELETPAKGGGKRRIIMIAAILCVLLAGGGAFAWQHFHHPASHPEKPIPQPEKLTIITIPTMVSNLDTGEGRARYIRISARLQVEDSKDTAKIGPLMPQIQDAFQTCLHGMRPEELSGAGIYRLRETLLAQVSNILAPLPVRDLFFVELLVQ</sequence>
<dbReference type="GO" id="GO:0006935">
    <property type="term" value="P:chemotaxis"/>
    <property type="evidence" value="ECO:0007669"/>
    <property type="project" value="UniProtKB-KW"/>
</dbReference>
<protein>
    <recommendedName>
        <fullName evidence="10">Flagellar protein FliL</fullName>
    </recommendedName>
</protein>
<comment type="caution">
    <text evidence="11">The sequence shown here is derived from an EMBL/GenBank/DDBJ whole genome shotgun (WGS) entry which is preliminary data.</text>
</comment>
<comment type="function">
    <text evidence="1 10">Controls the rotational direction of flagella during chemotaxis.</text>
</comment>
<evidence type="ECO:0000256" key="1">
    <source>
        <dbReference type="ARBA" id="ARBA00002254"/>
    </source>
</evidence>
<keyword evidence="6 10" id="KW-0812">Transmembrane</keyword>
<evidence type="ECO:0000256" key="10">
    <source>
        <dbReference type="RuleBase" id="RU364125"/>
    </source>
</evidence>
<dbReference type="InterPro" id="IPR005503">
    <property type="entry name" value="FliL"/>
</dbReference>
<comment type="similarity">
    <text evidence="3 10">Belongs to the FliL family.</text>
</comment>
<reference evidence="11" key="2">
    <citation type="submission" date="2020-11" db="EMBL/GenBank/DDBJ databases">
        <title>Description of novel Gluconobacter species.</title>
        <authorList>
            <person name="Cleenwerck I."/>
            <person name="Cnockaert M."/>
            <person name="Borremans W."/>
            <person name="Wieme A.D."/>
            <person name="De Vuyst L."/>
            <person name="Vandamme P."/>
        </authorList>
    </citation>
    <scope>NUCLEOTIDE SEQUENCE</scope>
    <source>
        <strain evidence="11">R71697</strain>
    </source>
</reference>
<gene>
    <name evidence="11" type="ORF">HKD32_05765</name>
</gene>
<evidence type="ECO:0000256" key="7">
    <source>
        <dbReference type="ARBA" id="ARBA00022779"/>
    </source>
</evidence>
<keyword evidence="7 10" id="KW-0283">Flagellar rotation</keyword>
<dbReference type="PANTHER" id="PTHR35091">
    <property type="entry name" value="FLAGELLAR PROTEIN FLIL"/>
    <property type="match status" value="1"/>
</dbReference>
<proteinExistence type="inferred from homology"/>
<keyword evidence="11" id="KW-0969">Cilium</keyword>
<organism evidence="11 12">
    <name type="scientific">Gluconobacter japonicus</name>
    <dbReference type="NCBI Taxonomy" id="376620"/>
    <lineage>
        <taxon>Bacteria</taxon>
        <taxon>Pseudomonadati</taxon>
        <taxon>Pseudomonadota</taxon>
        <taxon>Alphaproteobacteria</taxon>
        <taxon>Acetobacterales</taxon>
        <taxon>Acetobacteraceae</taxon>
        <taxon>Gluconobacter</taxon>
    </lineage>
</organism>
<evidence type="ECO:0000256" key="2">
    <source>
        <dbReference type="ARBA" id="ARBA00004162"/>
    </source>
</evidence>
<evidence type="ECO:0000256" key="4">
    <source>
        <dbReference type="ARBA" id="ARBA00022475"/>
    </source>
</evidence>
<feature type="transmembrane region" description="Helical" evidence="10">
    <location>
        <begin position="20"/>
        <end position="39"/>
    </location>
</feature>
<dbReference type="GO" id="GO:0005886">
    <property type="term" value="C:plasma membrane"/>
    <property type="evidence" value="ECO:0007669"/>
    <property type="project" value="UniProtKB-SubCell"/>
</dbReference>
<dbReference type="GeneID" id="81474195"/>
<evidence type="ECO:0000256" key="9">
    <source>
        <dbReference type="ARBA" id="ARBA00023136"/>
    </source>
</evidence>
<dbReference type="RefSeq" id="WP_061931970.1">
    <property type="nucleotide sequence ID" value="NZ_JABCQN010000002.1"/>
</dbReference>
<evidence type="ECO:0000256" key="6">
    <source>
        <dbReference type="ARBA" id="ARBA00022692"/>
    </source>
</evidence>
<dbReference type="OrthoDB" id="7304620at2"/>
<dbReference type="AlphaFoldDB" id="A0A149S2D8"/>